<comment type="catalytic activity">
    <reaction evidence="8">
        <text>(sulfur carrier)-H + L-cysteine = (sulfur carrier)-SH + L-alanine</text>
        <dbReference type="Rhea" id="RHEA:43892"/>
        <dbReference type="Rhea" id="RHEA-COMP:14737"/>
        <dbReference type="Rhea" id="RHEA-COMP:14739"/>
        <dbReference type="ChEBI" id="CHEBI:29917"/>
        <dbReference type="ChEBI" id="CHEBI:35235"/>
        <dbReference type="ChEBI" id="CHEBI:57972"/>
        <dbReference type="ChEBI" id="CHEBI:64428"/>
        <dbReference type="EC" id="2.8.1.7"/>
    </reaction>
</comment>
<evidence type="ECO:0000256" key="2">
    <source>
        <dbReference type="ARBA" id="ARBA00006490"/>
    </source>
</evidence>
<dbReference type="Proteomes" id="UP000266178">
    <property type="component" value="Unassembled WGS sequence"/>
</dbReference>
<keyword evidence="4" id="KW-0479">Metal-binding</keyword>
<gene>
    <name evidence="10" type="primary">iscS</name>
    <name evidence="10" type="ORF">Mgrana_01088</name>
</gene>
<dbReference type="NCBIfam" id="NF002806">
    <property type="entry name" value="PRK02948.1"/>
    <property type="match status" value="1"/>
</dbReference>
<dbReference type="Gene3D" id="3.40.640.10">
    <property type="entry name" value="Type I PLP-dependent aspartate aminotransferase-like (Major domain)"/>
    <property type="match status" value="1"/>
</dbReference>
<dbReference type="PIRSF" id="PIRSF005572">
    <property type="entry name" value="NifS"/>
    <property type="match status" value="1"/>
</dbReference>
<dbReference type="GO" id="GO:0031071">
    <property type="term" value="F:cysteine desulfurase activity"/>
    <property type="evidence" value="ECO:0007669"/>
    <property type="project" value="UniProtKB-EC"/>
</dbReference>
<dbReference type="RefSeq" id="WP_119356595.1">
    <property type="nucleotide sequence ID" value="NZ_BJXM01000003.1"/>
</dbReference>
<evidence type="ECO:0000256" key="7">
    <source>
        <dbReference type="ARBA" id="ARBA00023014"/>
    </source>
</evidence>
<evidence type="ECO:0000313" key="10">
    <source>
        <dbReference type="EMBL" id="RIH92965.1"/>
    </source>
</evidence>
<dbReference type="InterPro" id="IPR015422">
    <property type="entry name" value="PyrdxlP-dep_Trfase_small"/>
</dbReference>
<dbReference type="PANTHER" id="PTHR11601">
    <property type="entry name" value="CYSTEINE DESULFURYLASE FAMILY MEMBER"/>
    <property type="match status" value="1"/>
</dbReference>
<keyword evidence="5" id="KW-0663">Pyridoxal phosphate</keyword>
<evidence type="ECO:0000313" key="11">
    <source>
        <dbReference type="Proteomes" id="UP000266178"/>
    </source>
</evidence>
<dbReference type="AlphaFoldDB" id="A0A399FB89"/>
<evidence type="ECO:0000256" key="5">
    <source>
        <dbReference type="ARBA" id="ARBA00022898"/>
    </source>
</evidence>
<keyword evidence="6" id="KW-0408">Iron</keyword>
<keyword evidence="3 10" id="KW-0808">Transferase</keyword>
<protein>
    <submittedName>
        <fullName evidence="10">Cysteine desulfurase IscS</fullName>
        <ecNumber evidence="10">2.8.1.7</ecNumber>
    </submittedName>
</protein>
<dbReference type="OrthoDB" id="9808002at2"/>
<keyword evidence="7" id="KW-0411">Iron-sulfur</keyword>
<evidence type="ECO:0000256" key="4">
    <source>
        <dbReference type="ARBA" id="ARBA00022723"/>
    </source>
</evidence>
<comment type="similarity">
    <text evidence="2">Belongs to the class-V pyridoxal-phosphate-dependent aminotransferase family. NifS/IscS subfamily.</text>
</comment>
<dbReference type="Gene3D" id="3.90.1150.10">
    <property type="entry name" value="Aspartate Aminotransferase, domain 1"/>
    <property type="match status" value="1"/>
</dbReference>
<evidence type="ECO:0000256" key="6">
    <source>
        <dbReference type="ARBA" id="ARBA00023004"/>
    </source>
</evidence>
<comment type="caution">
    <text evidence="10">The sequence shown here is derived from an EMBL/GenBank/DDBJ whole genome shotgun (WGS) entry which is preliminary data.</text>
</comment>
<dbReference type="GO" id="GO:0046872">
    <property type="term" value="F:metal ion binding"/>
    <property type="evidence" value="ECO:0007669"/>
    <property type="project" value="UniProtKB-KW"/>
</dbReference>
<dbReference type="EC" id="2.8.1.7" evidence="10"/>
<dbReference type="InterPro" id="IPR015424">
    <property type="entry name" value="PyrdxlP-dep_Trfase"/>
</dbReference>
<dbReference type="PANTHER" id="PTHR11601:SF34">
    <property type="entry name" value="CYSTEINE DESULFURASE"/>
    <property type="match status" value="1"/>
</dbReference>
<dbReference type="InterPro" id="IPR015421">
    <property type="entry name" value="PyrdxlP-dep_Trfase_major"/>
</dbReference>
<feature type="domain" description="Aminotransferase class V" evidence="9">
    <location>
        <begin position="2"/>
        <end position="360"/>
    </location>
</feature>
<evidence type="ECO:0000259" key="9">
    <source>
        <dbReference type="Pfam" id="PF00266"/>
    </source>
</evidence>
<evidence type="ECO:0000256" key="3">
    <source>
        <dbReference type="ARBA" id="ARBA00022679"/>
    </source>
</evidence>
<evidence type="ECO:0000256" key="1">
    <source>
        <dbReference type="ARBA" id="ARBA00001933"/>
    </source>
</evidence>
<dbReference type="EMBL" id="QWLB01000011">
    <property type="protein sequence ID" value="RIH92965.1"/>
    <property type="molecule type" value="Genomic_DNA"/>
</dbReference>
<comment type="cofactor">
    <cofactor evidence="1">
        <name>pyridoxal 5'-phosphate</name>
        <dbReference type="ChEBI" id="CHEBI:597326"/>
    </cofactor>
</comment>
<dbReference type="InterPro" id="IPR016454">
    <property type="entry name" value="Cysteine_dSase"/>
</dbReference>
<dbReference type="InterPro" id="IPR000192">
    <property type="entry name" value="Aminotrans_V_dom"/>
</dbReference>
<dbReference type="Pfam" id="PF00266">
    <property type="entry name" value="Aminotran_5"/>
    <property type="match status" value="1"/>
</dbReference>
<reference evidence="10 11" key="1">
    <citation type="submission" date="2018-08" db="EMBL/GenBank/DDBJ databases">
        <title>Meiothermus granaticius genome AF-68 sequencing project.</title>
        <authorList>
            <person name="Da Costa M.S."/>
            <person name="Albuquerque L."/>
            <person name="Raposo P."/>
            <person name="Froufe H.J.C."/>
            <person name="Barroso C.S."/>
            <person name="Egas C."/>
        </authorList>
    </citation>
    <scope>NUCLEOTIDE SEQUENCE [LARGE SCALE GENOMIC DNA]</scope>
    <source>
        <strain evidence="10 11">AF-68</strain>
    </source>
</reference>
<accession>A0A399FB89</accession>
<dbReference type="GO" id="GO:0051536">
    <property type="term" value="F:iron-sulfur cluster binding"/>
    <property type="evidence" value="ECO:0007669"/>
    <property type="project" value="UniProtKB-KW"/>
</dbReference>
<keyword evidence="11" id="KW-1185">Reference proteome</keyword>
<sequence>MVYLDYAATTPLDPEVKAGMEGVLEVYGNPSSVHAAGREARRLLEEGRERVAAALGCRSRELILTSGGTEANALAILGLALAKAPRGGHIVSTQVEHSGVLGALRNLERLGFEVTLLPPDRSGMIYPQQVAEALRPETLLVSVMAVNNELGTVYPLREIAQICQDRGIPLHSDAVQAVGVVPSRVEDLGADLVSIAAHKFYGPKGVGALYVRKGLELFPLLPGKQEQGYRGGTENLPGVYGMGLAAEKAMRLWEEETSRLLSLRDRLEQGLLGIPGVERNGHPSRRSPKHVNVTAKGVDGEGLLLNLDLMGVAASSGSACAAGSLEPSHVLLAIGRSKAEAKASVRFSLGRFSTEAEVDKAVQAFSQAVARAQAVA</sequence>
<evidence type="ECO:0000256" key="8">
    <source>
        <dbReference type="ARBA" id="ARBA00050776"/>
    </source>
</evidence>
<organism evidence="10 11">
    <name type="scientific">Meiothermus granaticius NBRC 107808</name>
    <dbReference type="NCBI Taxonomy" id="1227551"/>
    <lineage>
        <taxon>Bacteria</taxon>
        <taxon>Thermotogati</taxon>
        <taxon>Deinococcota</taxon>
        <taxon>Deinococci</taxon>
        <taxon>Thermales</taxon>
        <taxon>Thermaceae</taxon>
        <taxon>Meiothermus</taxon>
    </lineage>
</organism>
<proteinExistence type="inferred from homology"/>
<name>A0A399FB89_9DEIN</name>
<dbReference type="SUPFAM" id="SSF53383">
    <property type="entry name" value="PLP-dependent transferases"/>
    <property type="match status" value="1"/>
</dbReference>